<feature type="domain" description="F-box" evidence="1">
    <location>
        <begin position="38"/>
        <end position="92"/>
    </location>
</feature>
<dbReference type="EMBL" id="JARKIB010000094">
    <property type="protein sequence ID" value="KAJ7742565.1"/>
    <property type="molecule type" value="Genomic_DNA"/>
</dbReference>
<dbReference type="AlphaFoldDB" id="A0AAD7N295"/>
<sequence length="99" mass="11685">RLSIWSAPFERSERRRNCWRPNRGTLRDRLNAYTYPVLTLPPEVMSEIFVHFLPVYPKRAPQKGLLSPSTLGQICCLWREIAFSTPQLWRTVKIFLRPG</sequence>
<dbReference type="Proteomes" id="UP001215598">
    <property type="component" value="Unassembled WGS sequence"/>
</dbReference>
<evidence type="ECO:0000259" key="1">
    <source>
        <dbReference type="Pfam" id="PF12937"/>
    </source>
</evidence>
<reference evidence="2" key="1">
    <citation type="submission" date="2023-03" db="EMBL/GenBank/DDBJ databases">
        <title>Massive genome expansion in bonnet fungi (Mycena s.s.) driven by repeated elements and novel gene families across ecological guilds.</title>
        <authorList>
            <consortium name="Lawrence Berkeley National Laboratory"/>
            <person name="Harder C.B."/>
            <person name="Miyauchi S."/>
            <person name="Viragh M."/>
            <person name="Kuo A."/>
            <person name="Thoen E."/>
            <person name="Andreopoulos B."/>
            <person name="Lu D."/>
            <person name="Skrede I."/>
            <person name="Drula E."/>
            <person name="Henrissat B."/>
            <person name="Morin E."/>
            <person name="Kohler A."/>
            <person name="Barry K."/>
            <person name="LaButti K."/>
            <person name="Morin E."/>
            <person name="Salamov A."/>
            <person name="Lipzen A."/>
            <person name="Mereny Z."/>
            <person name="Hegedus B."/>
            <person name="Baldrian P."/>
            <person name="Stursova M."/>
            <person name="Weitz H."/>
            <person name="Taylor A."/>
            <person name="Grigoriev I.V."/>
            <person name="Nagy L.G."/>
            <person name="Martin F."/>
            <person name="Kauserud H."/>
        </authorList>
    </citation>
    <scope>NUCLEOTIDE SEQUENCE</scope>
    <source>
        <strain evidence="2">CBHHK182m</strain>
    </source>
</reference>
<organism evidence="2 3">
    <name type="scientific">Mycena metata</name>
    <dbReference type="NCBI Taxonomy" id="1033252"/>
    <lineage>
        <taxon>Eukaryota</taxon>
        <taxon>Fungi</taxon>
        <taxon>Dikarya</taxon>
        <taxon>Basidiomycota</taxon>
        <taxon>Agaricomycotina</taxon>
        <taxon>Agaricomycetes</taxon>
        <taxon>Agaricomycetidae</taxon>
        <taxon>Agaricales</taxon>
        <taxon>Marasmiineae</taxon>
        <taxon>Mycenaceae</taxon>
        <taxon>Mycena</taxon>
    </lineage>
</organism>
<evidence type="ECO:0000313" key="3">
    <source>
        <dbReference type="Proteomes" id="UP001215598"/>
    </source>
</evidence>
<keyword evidence="3" id="KW-1185">Reference proteome</keyword>
<proteinExistence type="predicted"/>
<name>A0AAD7N295_9AGAR</name>
<dbReference type="InterPro" id="IPR001810">
    <property type="entry name" value="F-box_dom"/>
</dbReference>
<dbReference type="Gene3D" id="1.20.1280.50">
    <property type="match status" value="1"/>
</dbReference>
<accession>A0AAD7N295</accession>
<protein>
    <recommendedName>
        <fullName evidence="1">F-box domain-containing protein</fullName>
    </recommendedName>
</protein>
<evidence type="ECO:0000313" key="2">
    <source>
        <dbReference type="EMBL" id="KAJ7742565.1"/>
    </source>
</evidence>
<comment type="caution">
    <text evidence="2">The sequence shown here is derived from an EMBL/GenBank/DDBJ whole genome shotgun (WGS) entry which is preliminary data.</text>
</comment>
<dbReference type="Pfam" id="PF12937">
    <property type="entry name" value="F-box-like"/>
    <property type="match status" value="1"/>
</dbReference>
<gene>
    <name evidence="2" type="ORF">B0H16DRAFT_1247778</name>
</gene>
<feature type="non-terminal residue" evidence="2">
    <location>
        <position position="99"/>
    </location>
</feature>
<feature type="non-terminal residue" evidence="2">
    <location>
        <position position="1"/>
    </location>
</feature>